<dbReference type="InterPro" id="IPR000182">
    <property type="entry name" value="GNAT_dom"/>
</dbReference>
<dbReference type="PROSITE" id="PS51186">
    <property type="entry name" value="GNAT"/>
    <property type="match status" value="1"/>
</dbReference>
<accession>A0A9X3ZJP4</accession>
<dbReference type="Proteomes" id="UP001151234">
    <property type="component" value="Unassembled WGS sequence"/>
</dbReference>
<evidence type="ECO:0000256" key="1">
    <source>
        <dbReference type="ARBA" id="ARBA00022679"/>
    </source>
</evidence>
<dbReference type="InterPro" id="IPR050832">
    <property type="entry name" value="Bact_Acetyltransf"/>
</dbReference>
<keyword evidence="2" id="KW-0012">Acyltransferase</keyword>
<dbReference type="AlphaFoldDB" id="A0A9X3ZJP4"/>
<keyword evidence="5" id="KW-1185">Reference proteome</keyword>
<name>A0A9X3ZJP4_9HYPH</name>
<evidence type="ECO:0000259" key="3">
    <source>
        <dbReference type="PROSITE" id="PS51186"/>
    </source>
</evidence>
<evidence type="ECO:0000313" key="5">
    <source>
        <dbReference type="Proteomes" id="UP001151234"/>
    </source>
</evidence>
<sequence length="256" mass="28897">MQDLASVRRLEALGFRAWPAASIQYDGSWQVRLTAGHPSKRLNSVNPLDPSDHRDIEKRVERTAQRFRAYGRPLVFRQSPLAPPQLDAYFDAHGWRRFDETRVMTAEIGHLDLDAVLDHLPIREIGRYVDASIQVHGRDRALKPGLTEVLSSIRPEAGFFVIEEAGSGPVATVLCVHDNDMAGIFELATRSDSRRKGHAREVVTTALRWARMRGAEKAWLQVEADNVAAVSLYESVGFRETYRYDYRQAPETADGD</sequence>
<dbReference type="Pfam" id="PF24553">
    <property type="entry name" value="Rv0428c_C"/>
    <property type="match status" value="1"/>
</dbReference>
<proteinExistence type="predicted"/>
<comment type="caution">
    <text evidence="4">The sequence shown here is derived from an EMBL/GenBank/DDBJ whole genome shotgun (WGS) entry which is preliminary data.</text>
</comment>
<evidence type="ECO:0000256" key="2">
    <source>
        <dbReference type="ARBA" id="ARBA00023315"/>
    </source>
</evidence>
<dbReference type="InterPro" id="IPR056935">
    <property type="entry name" value="Rv0428c-like_C"/>
</dbReference>
<dbReference type="RefSeq" id="WP_267993453.1">
    <property type="nucleotide sequence ID" value="NZ_JAPJZI010000002.1"/>
</dbReference>
<feature type="domain" description="N-acetyltransferase" evidence="3">
    <location>
        <begin position="120"/>
        <end position="254"/>
    </location>
</feature>
<dbReference type="InterPro" id="IPR016181">
    <property type="entry name" value="Acyl_CoA_acyltransferase"/>
</dbReference>
<dbReference type="Gene3D" id="3.40.630.30">
    <property type="match status" value="1"/>
</dbReference>
<dbReference type="EMBL" id="JAPJZI010000002">
    <property type="protein sequence ID" value="MDA5401469.1"/>
    <property type="molecule type" value="Genomic_DNA"/>
</dbReference>
<keyword evidence="1" id="KW-0808">Transferase</keyword>
<dbReference type="PANTHER" id="PTHR43877">
    <property type="entry name" value="AMINOALKYLPHOSPHONATE N-ACETYLTRANSFERASE-RELATED-RELATED"/>
    <property type="match status" value="1"/>
</dbReference>
<gene>
    <name evidence="4" type="ORF">OQ273_23050</name>
</gene>
<dbReference type="CDD" id="cd04301">
    <property type="entry name" value="NAT_SF"/>
    <property type="match status" value="1"/>
</dbReference>
<protein>
    <submittedName>
        <fullName evidence="4">GNAT family N-acetyltransferase</fullName>
    </submittedName>
</protein>
<dbReference type="SUPFAM" id="SSF55729">
    <property type="entry name" value="Acyl-CoA N-acyltransferases (Nat)"/>
    <property type="match status" value="1"/>
</dbReference>
<dbReference type="GO" id="GO:0016747">
    <property type="term" value="F:acyltransferase activity, transferring groups other than amino-acyl groups"/>
    <property type="evidence" value="ECO:0007669"/>
    <property type="project" value="InterPro"/>
</dbReference>
<evidence type="ECO:0000313" key="4">
    <source>
        <dbReference type="EMBL" id="MDA5401469.1"/>
    </source>
</evidence>
<reference evidence="4" key="1">
    <citation type="submission" date="2022-11" db="EMBL/GenBank/DDBJ databases">
        <title>Draft genome sequence of Hoeflea poritis E7-10 and Hoeflea prorocentri PM5-8, separated from scleractinian coral Porites lutea and marine dinoflagellate.</title>
        <authorList>
            <person name="Zhang G."/>
            <person name="Wei Q."/>
            <person name="Cai L."/>
        </authorList>
    </citation>
    <scope>NUCLEOTIDE SEQUENCE</scope>
    <source>
        <strain evidence="4">PM5-8</strain>
    </source>
</reference>
<organism evidence="4 5">
    <name type="scientific">Hoeflea prorocentri</name>
    <dbReference type="NCBI Taxonomy" id="1922333"/>
    <lineage>
        <taxon>Bacteria</taxon>
        <taxon>Pseudomonadati</taxon>
        <taxon>Pseudomonadota</taxon>
        <taxon>Alphaproteobacteria</taxon>
        <taxon>Hyphomicrobiales</taxon>
        <taxon>Rhizobiaceae</taxon>
        <taxon>Hoeflea</taxon>
    </lineage>
</organism>